<reference evidence="4" key="1">
    <citation type="submission" date="2016-11" db="UniProtKB">
        <authorList>
            <consortium name="WormBaseParasite"/>
        </authorList>
    </citation>
    <scope>IDENTIFICATION</scope>
</reference>
<evidence type="ECO:0000259" key="2">
    <source>
        <dbReference type="Pfam" id="PF01323"/>
    </source>
</evidence>
<protein>
    <submittedName>
        <fullName evidence="4">DSBA domain-containing protein</fullName>
    </submittedName>
</protein>
<keyword evidence="3" id="KW-1185">Reference proteome</keyword>
<accession>A0A1I8FPE5</accession>
<feature type="domain" description="DSBA-like thioredoxin" evidence="2">
    <location>
        <begin position="9"/>
        <end position="90"/>
    </location>
</feature>
<dbReference type="WBParaSite" id="maker-unitig_41161-snap-gene-0.1-mRNA-1">
    <property type="protein sequence ID" value="maker-unitig_41161-snap-gene-0.1-mRNA-1"/>
    <property type="gene ID" value="maker-unitig_41161-snap-gene-0.1"/>
</dbReference>
<dbReference type="AlphaFoldDB" id="A0A1I8FPE5"/>
<evidence type="ECO:0000313" key="3">
    <source>
        <dbReference type="Proteomes" id="UP000095280"/>
    </source>
</evidence>
<dbReference type="SUPFAM" id="SSF52833">
    <property type="entry name" value="Thioredoxin-like"/>
    <property type="match status" value="1"/>
</dbReference>
<evidence type="ECO:0000256" key="1">
    <source>
        <dbReference type="SAM" id="MobiDB-lite"/>
    </source>
</evidence>
<dbReference type="GO" id="GO:0016491">
    <property type="term" value="F:oxidoreductase activity"/>
    <property type="evidence" value="ECO:0007669"/>
    <property type="project" value="InterPro"/>
</dbReference>
<dbReference type="InterPro" id="IPR001853">
    <property type="entry name" value="DSBA-like_thioredoxin_dom"/>
</dbReference>
<dbReference type="Pfam" id="PF01323">
    <property type="entry name" value="DSBA"/>
    <property type="match status" value="1"/>
</dbReference>
<dbReference type="Gene3D" id="3.40.30.10">
    <property type="entry name" value="Glutaredoxin"/>
    <property type="match status" value="1"/>
</dbReference>
<evidence type="ECO:0000313" key="4">
    <source>
        <dbReference type="WBParaSite" id="maker-unitig_41161-snap-gene-0.1-mRNA-1"/>
    </source>
</evidence>
<dbReference type="Proteomes" id="UP000095280">
    <property type="component" value="Unplaced"/>
</dbReference>
<sequence>MNDRVVEIMFNTGTLSTMRFLTALQQNAADAVEPVSRQLFYRLFSSHQDVAQPDSLRAAAEAAGLSADVTAAAADRHVERRTTRDVAQSQQSEAAAEASGFVKADVTAGRPDRHVERRSVEYKGPLMAPSETLRYPVPLIQFFAFSV</sequence>
<feature type="region of interest" description="Disordered" evidence="1">
    <location>
        <begin position="76"/>
        <end position="114"/>
    </location>
</feature>
<name>A0A1I8FPE5_9PLAT</name>
<organism evidence="3 4">
    <name type="scientific">Macrostomum lignano</name>
    <dbReference type="NCBI Taxonomy" id="282301"/>
    <lineage>
        <taxon>Eukaryota</taxon>
        <taxon>Metazoa</taxon>
        <taxon>Spiralia</taxon>
        <taxon>Lophotrochozoa</taxon>
        <taxon>Platyhelminthes</taxon>
        <taxon>Rhabditophora</taxon>
        <taxon>Macrostomorpha</taxon>
        <taxon>Macrostomida</taxon>
        <taxon>Macrostomidae</taxon>
        <taxon>Macrostomum</taxon>
    </lineage>
</organism>
<feature type="compositionally biased region" description="Low complexity" evidence="1">
    <location>
        <begin position="87"/>
        <end position="99"/>
    </location>
</feature>
<proteinExistence type="predicted"/>
<dbReference type="InterPro" id="IPR036249">
    <property type="entry name" value="Thioredoxin-like_sf"/>
</dbReference>